<gene>
    <name evidence="1" type="ORF">ERS008476_01191</name>
</gene>
<proteinExistence type="predicted"/>
<dbReference type="Proteomes" id="UP000043316">
    <property type="component" value="Unassembled WGS sequence"/>
</dbReference>
<name>A0A0H5MB25_YERIN</name>
<organism evidence="1 2">
    <name type="scientific">Yersinia intermedia</name>
    <dbReference type="NCBI Taxonomy" id="631"/>
    <lineage>
        <taxon>Bacteria</taxon>
        <taxon>Pseudomonadati</taxon>
        <taxon>Pseudomonadota</taxon>
        <taxon>Gammaproteobacteria</taxon>
        <taxon>Enterobacterales</taxon>
        <taxon>Yersiniaceae</taxon>
        <taxon>Yersinia</taxon>
    </lineage>
</organism>
<reference evidence="2" key="1">
    <citation type="submission" date="2015-03" db="EMBL/GenBank/DDBJ databases">
        <authorList>
            <consortium name="Pathogen Informatics"/>
        </authorList>
    </citation>
    <scope>NUCLEOTIDE SEQUENCE [LARGE SCALE GENOMIC DNA]</scope>
    <source>
        <strain evidence="2">R148</strain>
    </source>
</reference>
<dbReference type="AlphaFoldDB" id="A0A0H5MB25"/>
<evidence type="ECO:0000313" key="2">
    <source>
        <dbReference type="Proteomes" id="UP000043316"/>
    </source>
</evidence>
<sequence length="52" mass="6089">MCQSLSVRPHLFTVCNIRHESVMFILMNFKDKISKLTAINVISIKRNQLDRV</sequence>
<protein>
    <submittedName>
        <fullName evidence="1">Uncharacterized protein</fullName>
    </submittedName>
</protein>
<accession>A0A0H5MB25</accession>
<dbReference type="EMBL" id="CWJI01000001">
    <property type="protein sequence ID" value="CRY54276.1"/>
    <property type="molecule type" value="Genomic_DNA"/>
</dbReference>
<evidence type="ECO:0000313" key="1">
    <source>
        <dbReference type="EMBL" id="CRY54276.1"/>
    </source>
</evidence>